<dbReference type="RefSeq" id="WP_275119077.1">
    <property type="nucleotide sequence ID" value="NZ_JAOTPO010000009.1"/>
</dbReference>
<name>A0ABT5VGR6_9BACI</name>
<evidence type="ECO:0000313" key="1">
    <source>
        <dbReference type="EMBL" id="MDE5414465.1"/>
    </source>
</evidence>
<reference evidence="1" key="1">
    <citation type="submission" date="2024-05" db="EMBL/GenBank/DDBJ databases">
        <title>Alkalihalobacillus sp. strain MEB203 novel alkaliphilic bacterium from Lonar Lake, India.</title>
        <authorList>
            <person name="Joshi A."/>
            <person name="Thite S."/>
            <person name="Mengade P."/>
        </authorList>
    </citation>
    <scope>NUCLEOTIDE SEQUENCE</scope>
    <source>
        <strain evidence="1">MEB 203</strain>
    </source>
</reference>
<evidence type="ECO:0000313" key="2">
    <source>
        <dbReference type="Proteomes" id="UP001148125"/>
    </source>
</evidence>
<gene>
    <name evidence="1" type="ORF">N7Z68_13885</name>
</gene>
<proteinExistence type="predicted"/>
<organism evidence="1 2">
    <name type="scientific">Alkalihalobacterium chitinilyticum</name>
    <dbReference type="NCBI Taxonomy" id="2980103"/>
    <lineage>
        <taxon>Bacteria</taxon>
        <taxon>Bacillati</taxon>
        <taxon>Bacillota</taxon>
        <taxon>Bacilli</taxon>
        <taxon>Bacillales</taxon>
        <taxon>Bacillaceae</taxon>
        <taxon>Alkalihalobacterium</taxon>
    </lineage>
</organism>
<accession>A0ABT5VGR6</accession>
<protein>
    <recommendedName>
        <fullName evidence="3">Polymer-forming cytoskeletal protein</fullName>
    </recommendedName>
</protein>
<keyword evidence="2" id="KW-1185">Reference proteome</keyword>
<sequence>MKLIIGNNLSDAIIEVDTIIKGKVKGDIQVLSGAKLFLYAELTGDLYLRKHSTVSIYNSIDGTVYNDGGIVEGDKKLLKQLEVLSQ</sequence>
<evidence type="ECO:0008006" key="3">
    <source>
        <dbReference type="Google" id="ProtNLM"/>
    </source>
</evidence>
<dbReference type="EMBL" id="JAOTPO010000009">
    <property type="protein sequence ID" value="MDE5414465.1"/>
    <property type="molecule type" value="Genomic_DNA"/>
</dbReference>
<comment type="caution">
    <text evidence="1">The sequence shown here is derived from an EMBL/GenBank/DDBJ whole genome shotgun (WGS) entry which is preliminary data.</text>
</comment>
<dbReference type="Proteomes" id="UP001148125">
    <property type="component" value="Unassembled WGS sequence"/>
</dbReference>